<protein>
    <submittedName>
        <fullName evidence="1">Uncharacterized protein</fullName>
    </submittedName>
</protein>
<name>A8AMM5_CITK8</name>
<dbReference type="HOGENOM" id="CLU_2750486_0_0_6"/>
<evidence type="ECO:0000313" key="2">
    <source>
        <dbReference type="Proteomes" id="UP000008148"/>
    </source>
</evidence>
<evidence type="ECO:0000313" key="1">
    <source>
        <dbReference type="EMBL" id="ABV14738.1"/>
    </source>
</evidence>
<keyword evidence="2" id="KW-1185">Reference proteome</keyword>
<sequence>MDEFNYLAGACPRFGAGRFRPDAVSPRLEENDLCHDATAGKCFTSFWRRSCGCRSCCLLHVEENDWLIKK</sequence>
<dbReference type="EMBL" id="CP000822">
    <property type="protein sequence ID" value="ABV14738.1"/>
    <property type="molecule type" value="Genomic_DNA"/>
</dbReference>
<reference evidence="1 2" key="1">
    <citation type="submission" date="2007-08" db="EMBL/GenBank/DDBJ databases">
        <authorList>
            <consortium name="The Citrobacter koseri Genome Sequencing Project"/>
            <person name="McClelland M."/>
            <person name="Sanderson E.K."/>
            <person name="Porwollik S."/>
            <person name="Spieth J."/>
            <person name="Clifton W.S."/>
            <person name="Latreille P."/>
            <person name="Courtney L."/>
            <person name="Wang C."/>
            <person name="Pepin K."/>
            <person name="Bhonagiri V."/>
            <person name="Nash W."/>
            <person name="Johnson M."/>
            <person name="Thiruvilangam P."/>
            <person name="Wilson R."/>
        </authorList>
    </citation>
    <scope>NUCLEOTIDE SEQUENCE [LARGE SCALE GENOMIC DNA]</scope>
    <source>
        <strain evidence="2">ATCC BAA-895 / CDC 4225-83 / SGSC4696</strain>
    </source>
</reference>
<organism evidence="1 2">
    <name type="scientific">Citrobacter koseri (strain ATCC BAA-895 / CDC 4225-83 / SGSC4696)</name>
    <dbReference type="NCBI Taxonomy" id="290338"/>
    <lineage>
        <taxon>Bacteria</taxon>
        <taxon>Pseudomonadati</taxon>
        <taxon>Pseudomonadota</taxon>
        <taxon>Gammaproteobacteria</taxon>
        <taxon>Enterobacterales</taxon>
        <taxon>Enterobacteriaceae</taxon>
        <taxon>Citrobacter</taxon>
    </lineage>
</organism>
<dbReference type="KEGG" id="cko:CKO_03659"/>
<dbReference type="STRING" id="290338.CKO_03659"/>
<dbReference type="Proteomes" id="UP000008148">
    <property type="component" value="Chromosome"/>
</dbReference>
<accession>A8AMM5</accession>
<proteinExistence type="predicted"/>
<gene>
    <name evidence="1" type="ordered locus">CKO_03659</name>
</gene>
<dbReference type="AlphaFoldDB" id="A8AMM5"/>